<feature type="domain" description="Integrase catalytic" evidence="1">
    <location>
        <begin position="24"/>
        <end position="50"/>
    </location>
</feature>
<evidence type="ECO:0000313" key="2">
    <source>
        <dbReference type="EMBL" id="HJC71785.1"/>
    </source>
</evidence>
<dbReference type="EMBL" id="DWWA01000018">
    <property type="protein sequence ID" value="HJC71785.1"/>
    <property type="molecule type" value="Genomic_DNA"/>
</dbReference>
<comment type="caution">
    <text evidence="2">The sequence shown here is derived from an EMBL/GenBank/DDBJ whole genome shotgun (WGS) entry which is preliminary data.</text>
</comment>
<organism evidence="2 3">
    <name type="scientific">Candidatus Ruthenibacterium merdavium</name>
    <dbReference type="NCBI Taxonomy" id="2838752"/>
    <lineage>
        <taxon>Bacteria</taxon>
        <taxon>Bacillati</taxon>
        <taxon>Bacillota</taxon>
        <taxon>Clostridia</taxon>
        <taxon>Eubacteriales</taxon>
        <taxon>Oscillospiraceae</taxon>
        <taxon>Ruthenibacterium</taxon>
    </lineage>
</organism>
<reference evidence="2" key="1">
    <citation type="journal article" date="2021" name="PeerJ">
        <title>Extensive microbial diversity within the chicken gut microbiome revealed by metagenomics and culture.</title>
        <authorList>
            <person name="Gilroy R."/>
            <person name="Ravi A."/>
            <person name="Getino M."/>
            <person name="Pursley I."/>
            <person name="Horton D.L."/>
            <person name="Alikhan N.F."/>
            <person name="Baker D."/>
            <person name="Gharbi K."/>
            <person name="Hall N."/>
            <person name="Watson M."/>
            <person name="Adriaenssens E.M."/>
            <person name="Foster-Nyarko E."/>
            <person name="Jarju S."/>
            <person name="Secka A."/>
            <person name="Antonio M."/>
            <person name="Oren A."/>
            <person name="Chaudhuri R.R."/>
            <person name="La Ragione R."/>
            <person name="Hildebrand F."/>
            <person name="Pallen M.J."/>
        </authorList>
    </citation>
    <scope>NUCLEOTIDE SEQUENCE</scope>
    <source>
        <strain evidence="2">5933</strain>
    </source>
</reference>
<accession>A0A9D2TIQ0</accession>
<reference evidence="2" key="2">
    <citation type="submission" date="2021-04" db="EMBL/GenBank/DDBJ databases">
        <authorList>
            <person name="Gilroy R."/>
        </authorList>
    </citation>
    <scope>NUCLEOTIDE SEQUENCE</scope>
    <source>
        <strain evidence="2">5933</strain>
    </source>
</reference>
<name>A0A9D2TIQ0_9FIRM</name>
<evidence type="ECO:0000313" key="3">
    <source>
        <dbReference type="Proteomes" id="UP000823918"/>
    </source>
</evidence>
<dbReference type="Proteomes" id="UP000823918">
    <property type="component" value="Unassembled WGS sequence"/>
</dbReference>
<sequence>MLADFIHARICKPICAKLSTLPLIDQYIYFYNNQRIQVKTKLTSLELRSQYAA</sequence>
<dbReference type="InterPro" id="IPR001584">
    <property type="entry name" value="Integrase_cat-core"/>
</dbReference>
<evidence type="ECO:0000259" key="1">
    <source>
        <dbReference type="Pfam" id="PF13333"/>
    </source>
</evidence>
<dbReference type="AlphaFoldDB" id="A0A9D2TIQ0"/>
<dbReference type="GO" id="GO:0015074">
    <property type="term" value="P:DNA integration"/>
    <property type="evidence" value="ECO:0007669"/>
    <property type="project" value="InterPro"/>
</dbReference>
<proteinExistence type="predicted"/>
<gene>
    <name evidence="2" type="ORF">H9698_03185</name>
</gene>
<dbReference type="Pfam" id="PF13333">
    <property type="entry name" value="rve_2"/>
    <property type="match status" value="1"/>
</dbReference>
<protein>
    <submittedName>
        <fullName evidence="2">IS3 family transposase</fullName>
    </submittedName>
</protein>